<evidence type="ECO:0000256" key="4">
    <source>
        <dbReference type="ARBA" id="ARBA00022512"/>
    </source>
</evidence>
<dbReference type="EMBL" id="JALJOV010000181">
    <property type="protein sequence ID" value="KAK9866187.1"/>
    <property type="molecule type" value="Genomic_DNA"/>
</dbReference>
<organism evidence="6 7">
    <name type="scientific">Apatococcus fuscideae</name>
    <dbReference type="NCBI Taxonomy" id="2026836"/>
    <lineage>
        <taxon>Eukaryota</taxon>
        <taxon>Viridiplantae</taxon>
        <taxon>Chlorophyta</taxon>
        <taxon>core chlorophytes</taxon>
        <taxon>Trebouxiophyceae</taxon>
        <taxon>Chlorellales</taxon>
        <taxon>Chlorellaceae</taxon>
        <taxon>Apatococcus</taxon>
    </lineage>
</organism>
<dbReference type="EC" id="3.1.1.-" evidence="5"/>
<sequence>MDLTCLHAFSDTRAAKPQDCLDVGQSATGHWNRPGFEMVWSSLALVALTVAGSIPGGYCQDRQMMQQYPVTSYDNLAVCNDNSTYNYYHRPGVGSGSNQWVIYFDGGHWCTDLNSCNTRYSSSPGLMSSNFQPSTLYHGSGITSPNQNTNPYWFGANHVFMNYCTSDVYRGDVATPRWQFRGKRCVAATIKSLLATKNLKAATDILLVGSSAGGPGVTSNAGDIYSLITAAGGAPKHFKLYSDGGWFIDLPEFNGGNGATYQSDAKALQSYNGVTFDSQCTSNYPGATWKCMLPMYNWAFLPAPLINHEYLYDTGNLAEDNAQPSNYESFRTLMTASFNLGGPGVGVQSLTSNSAALGVINGRPTAVAPGKPTPYNSTTLPGGGGPVGYKPTIANQQASTLNIYAEACFLHTTVDTAQFTESQVNGVNFNQALWQWFMDDNTLVQEVDTVAGQRTSDDCSSTFTGMLVLAGR</sequence>
<keyword evidence="5" id="KW-0961">Cell wall biogenesis/degradation</keyword>
<dbReference type="GO" id="GO:0016787">
    <property type="term" value="F:hydrolase activity"/>
    <property type="evidence" value="ECO:0007669"/>
    <property type="project" value="UniProtKB-KW"/>
</dbReference>
<keyword evidence="7" id="KW-1185">Reference proteome</keyword>
<dbReference type="Proteomes" id="UP001485043">
    <property type="component" value="Unassembled WGS sequence"/>
</dbReference>
<keyword evidence="5" id="KW-0964">Secreted</keyword>
<evidence type="ECO:0000256" key="3">
    <source>
        <dbReference type="ARBA" id="ARBA00005784"/>
    </source>
</evidence>
<protein>
    <recommendedName>
        <fullName evidence="5">Pectin acetylesterase</fullName>
        <ecNumber evidence="5">3.1.1.-</ecNumber>
    </recommendedName>
</protein>
<evidence type="ECO:0000256" key="5">
    <source>
        <dbReference type="RuleBase" id="RU363114"/>
    </source>
</evidence>
<gene>
    <name evidence="6" type="ORF">WJX84_002917</name>
</gene>
<dbReference type="AlphaFoldDB" id="A0AAW1T8Q4"/>
<evidence type="ECO:0000256" key="1">
    <source>
        <dbReference type="ARBA" id="ARBA00003534"/>
    </source>
</evidence>
<dbReference type="InterPro" id="IPR004963">
    <property type="entry name" value="PAE/NOTUM"/>
</dbReference>
<keyword evidence="5" id="KW-0378">Hydrolase</keyword>
<accession>A0AAW1T8Q4</accession>
<keyword evidence="4 5" id="KW-0134">Cell wall</keyword>
<comment type="caution">
    <text evidence="6">The sequence shown here is derived from an EMBL/GenBank/DDBJ whole genome shotgun (WGS) entry which is preliminary data.</text>
</comment>
<comment type="function">
    <text evidence="1 5">Hydrolyzes acetyl esters in homogalacturonan regions of pectin. In type I primary cell wall, galacturonic acid residues of pectin can be acetylated at the O-2 and O-3 positions. Decreasing the degree of acetylation of pectin gels in vitro alters their physical properties.</text>
</comment>
<proteinExistence type="inferred from homology"/>
<dbReference type="GO" id="GO:0071555">
    <property type="term" value="P:cell wall organization"/>
    <property type="evidence" value="ECO:0007669"/>
    <property type="project" value="UniProtKB-KW"/>
</dbReference>
<dbReference type="Pfam" id="PF03283">
    <property type="entry name" value="PAE"/>
    <property type="match status" value="1"/>
</dbReference>
<evidence type="ECO:0000256" key="2">
    <source>
        <dbReference type="ARBA" id="ARBA00004191"/>
    </source>
</evidence>
<evidence type="ECO:0000313" key="7">
    <source>
        <dbReference type="Proteomes" id="UP001485043"/>
    </source>
</evidence>
<name>A0AAW1T8Q4_9CHLO</name>
<dbReference type="PANTHER" id="PTHR21562:SF83">
    <property type="entry name" value="PECTIN ACETYLESTERASE 4"/>
    <property type="match status" value="1"/>
</dbReference>
<dbReference type="PANTHER" id="PTHR21562">
    <property type="entry name" value="NOTUM-RELATED"/>
    <property type="match status" value="1"/>
</dbReference>
<reference evidence="6 7" key="1">
    <citation type="journal article" date="2024" name="Nat. Commun.">
        <title>Phylogenomics reveals the evolutionary origins of lichenization in chlorophyte algae.</title>
        <authorList>
            <person name="Puginier C."/>
            <person name="Libourel C."/>
            <person name="Otte J."/>
            <person name="Skaloud P."/>
            <person name="Haon M."/>
            <person name="Grisel S."/>
            <person name="Petersen M."/>
            <person name="Berrin J.G."/>
            <person name="Delaux P.M."/>
            <person name="Dal Grande F."/>
            <person name="Keller J."/>
        </authorList>
    </citation>
    <scope>NUCLEOTIDE SEQUENCE [LARGE SCALE GENOMIC DNA]</scope>
    <source>
        <strain evidence="6 7">SAG 2523</strain>
    </source>
</reference>
<comment type="subcellular location">
    <subcellularLocation>
        <location evidence="2 5">Secreted</location>
        <location evidence="2 5">Cell wall</location>
    </subcellularLocation>
</comment>
<evidence type="ECO:0000313" key="6">
    <source>
        <dbReference type="EMBL" id="KAK9866187.1"/>
    </source>
</evidence>
<comment type="similarity">
    <text evidence="3 5">Belongs to the pectinacetylesterase family.</text>
</comment>